<sequence length="430" mass="45450">MMMSSVRLSACLSRSIGLPRRAAAPVRGGAPRSRRLATDAASEGKAAKAPPSGSSGAGGAAASEPSSTEGVPVGATALAAALAVCTVSAGAAATEALTAPSCPAFDPRRERFDQSTFGGRFSKMILACDPALLLTSNDAARVARELVDDWEGQLAAGPPGTSRRLYEAQRAASAALHPDTGEAIPRPFRMSGYVPYNGPICVAMVASTSTPALLFWSWGQPDAERAGQLLQPQREQRDDERDLRQELRGRGRERARRGLRPRHGHTEAVRPGPGQVADALRRLPERRRRVEPQLLHRPQSRDRFRSAARKRPRRGRPARGDVAGRGRAGGQLHDALEGHAPGAGLLPPPGADGGGARDPERRGGESGTQGPRHDVPAPRLLRHRPAGVGGRVPADGGDTRGRGRGEVRRGDRREDGEGVRGALLQQGSVR</sequence>
<evidence type="ECO:0000313" key="11">
    <source>
        <dbReference type="Proteomes" id="UP000266841"/>
    </source>
</evidence>
<organism evidence="10 11">
    <name type="scientific">Thalassiosira oceanica</name>
    <name type="common">Marine diatom</name>
    <dbReference type="NCBI Taxonomy" id="159749"/>
    <lineage>
        <taxon>Eukaryota</taxon>
        <taxon>Sar</taxon>
        <taxon>Stramenopiles</taxon>
        <taxon>Ochrophyta</taxon>
        <taxon>Bacillariophyta</taxon>
        <taxon>Coscinodiscophyceae</taxon>
        <taxon>Thalassiosirophycidae</taxon>
        <taxon>Thalassiosirales</taxon>
        <taxon>Thalassiosiraceae</taxon>
        <taxon>Thalassiosira</taxon>
    </lineage>
</organism>
<feature type="region of interest" description="Disordered" evidence="9">
    <location>
        <begin position="229"/>
        <end position="430"/>
    </location>
</feature>
<dbReference type="PANTHER" id="PTHR11153:SF8">
    <property type="entry name" value="SIDEROFLEXIN-1"/>
    <property type="match status" value="1"/>
</dbReference>
<proteinExistence type="inferred from homology"/>
<dbReference type="OrthoDB" id="6608471at2759"/>
<dbReference type="eggNOG" id="KOG3767">
    <property type="taxonomic scope" value="Eukaryota"/>
</dbReference>
<evidence type="ECO:0000256" key="8">
    <source>
        <dbReference type="ARBA" id="ARBA00023136"/>
    </source>
</evidence>
<feature type="compositionally biased region" description="Basic and acidic residues" evidence="9">
    <location>
        <begin position="355"/>
        <end position="364"/>
    </location>
</feature>
<dbReference type="EMBL" id="AGNL01026735">
    <property type="protein sequence ID" value="EJK57904.1"/>
    <property type="molecule type" value="Genomic_DNA"/>
</dbReference>
<evidence type="ECO:0000256" key="9">
    <source>
        <dbReference type="SAM" id="MobiDB-lite"/>
    </source>
</evidence>
<dbReference type="Pfam" id="PF03820">
    <property type="entry name" value="SFXNs"/>
    <property type="match status" value="1"/>
</dbReference>
<feature type="compositionally biased region" description="Low complexity" evidence="9">
    <location>
        <begin position="47"/>
        <end position="70"/>
    </location>
</feature>
<dbReference type="PANTHER" id="PTHR11153">
    <property type="entry name" value="SIDEROFLEXIN"/>
    <property type="match status" value="1"/>
</dbReference>
<evidence type="ECO:0000256" key="2">
    <source>
        <dbReference type="ARBA" id="ARBA00005974"/>
    </source>
</evidence>
<dbReference type="GO" id="GO:0015075">
    <property type="term" value="F:monoatomic ion transmembrane transporter activity"/>
    <property type="evidence" value="ECO:0007669"/>
    <property type="project" value="InterPro"/>
</dbReference>
<feature type="compositionally biased region" description="Basic residues" evidence="9">
    <location>
        <begin position="306"/>
        <end position="317"/>
    </location>
</feature>
<comment type="similarity">
    <text evidence="2">Belongs to the sideroflexin family.</text>
</comment>
<dbReference type="InterPro" id="IPR004686">
    <property type="entry name" value="Mtc"/>
</dbReference>
<keyword evidence="8" id="KW-0472">Membrane</keyword>
<dbReference type="GO" id="GO:0005743">
    <property type="term" value="C:mitochondrial inner membrane"/>
    <property type="evidence" value="ECO:0007669"/>
    <property type="project" value="TreeGrafter"/>
</dbReference>
<comment type="caution">
    <text evidence="10">The sequence shown here is derived from an EMBL/GenBank/DDBJ whole genome shotgun (WGS) entry which is preliminary data.</text>
</comment>
<comment type="subcellular location">
    <subcellularLocation>
        <location evidence="1">Mitochondrion membrane</location>
        <topology evidence="1">Multi-pass membrane protein</topology>
    </subcellularLocation>
</comment>
<protein>
    <submittedName>
        <fullName evidence="10">Uncharacterized protein</fullName>
    </submittedName>
</protein>
<feature type="compositionally biased region" description="Basic and acidic residues" evidence="9">
    <location>
        <begin position="234"/>
        <end position="252"/>
    </location>
</feature>
<feature type="compositionally biased region" description="Basic residues" evidence="9">
    <location>
        <begin position="253"/>
        <end position="263"/>
    </location>
</feature>
<reference evidence="10 11" key="1">
    <citation type="journal article" date="2012" name="Genome Biol.">
        <title>Genome and low-iron response of an oceanic diatom adapted to chronic iron limitation.</title>
        <authorList>
            <person name="Lommer M."/>
            <person name="Specht M."/>
            <person name="Roy A.S."/>
            <person name="Kraemer L."/>
            <person name="Andreson R."/>
            <person name="Gutowska M.A."/>
            <person name="Wolf J."/>
            <person name="Bergner S.V."/>
            <person name="Schilhabel M.B."/>
            <person name="Klostermeier U.C."/>
            <person name="Beiko R.G."/>
            <person name="Rosenstiel P."/>
            <person name="Hippler M."/>
            <person name="Laroche J."/>
        </authorList>
    </citation>
    <scope>NUCLEOTIDE SEQUENCE [LARGE SCALE GENOMIC DNA]</scope>
    <source>
        <strain evidence="10 11">CCMP1005</strain>
    </source>
</reference>
<keyword evidence="3" id="KW-0813">Transport</keyword>
<dbReference type="AlphaFoldDB" id="K0RZH4"/>
<dbReference type="Proteomes" id="UP000266841">
    <property type="component" value="Unassembled WGS sequence"/>
</dbReference>
<keyword evidence="4" id="KW-0812">Transmembrane</keyword>
<keyword evidence="11" id="KW-1185">Reference proteome</keyword>
<evidence type="ECO:0000256" key="1">
    <source>
        <dbReference type="ARBA" id="ARBA00004225"/>
    </source>
</evidence>
<feature type="compositionally biased region" description="Basic and acidic residues" evidence="9">
    <location>
        <begin position="397"/>
        <end position="418"/>
    </location>
</feature>
<evidence type="ECO:0000313" key="10">
    <source>
        <dbReference type="EMBL" id="EJK57904.1"/>
    </source>
</evidence>
<keyword evidence="5" id="KW-0029">Amino-acid transport</keyword>
<evidence type="ECO:0000256" key="3">
    <source>
        <dbReference type="ARBA" id="ARBA00022448"/>
    </source>
</evidence>
<keyword evidence="7" id="KW-0496">Mitochondrion</keyword>
<name>K0RZH4_THAOC</name>
<evidence type="ECO:0000256" key="4">
    <source>
        <dbReference type="ARBA" id="ARBA00022692"/>
    </source>
</evidence>
<gene>
    <name evidence="10" type="ORF">THAOC_22013</name>
</gene>
<evidence type="ECO:0000256" key="5">
    <source>
        <dbReference type="ARBA" id="ARBA00022970"/>
    </source>
</evidence>
<feature type="compositionally biased region" description="Basic and acidic residues" evidence="9">
    <location>
        <begin position="279"/>
        <end position="291"/>
    </location>
</feature>
<evidence type="ECO:0000256" key="6">
    <source>
        <dbReference type="ARBA" id="ARBA00022989"/>
    </source>
</evidence>
<feature type="region of interest" description="Disordered" evidence="9">
    <location>
        <begin position="22"/>
        <end position="70"/>
    </location>
</feature>
<dbReference type="GO" id="GO:0140300">
    <property type="term" value="P:serine import into mitochondrion"/>
    <property type="evidence" value="ECO:0007669"/>
    <property type="project" value="TreeGrafter"/>
</dbReference>
<feature type="compositionally biased region" description="Low complexity" evidence="9">
    <location>
        <begin position="22"/>
        <end position="31"/>
    </location>
</feature>
<keyword evidence="6" id="KW-1133">Transmembrane helix</keyword>
<evidence type="ECO:0000256" key="7">
    <source>
        <dbReference type="ARBA" id="ARBA00023128"/>
    </source>
</evidence>
<accession>K0RZH4</accession>